<dbReference type="InterPro" id="IPR001965">
    <property type="entry name" value="Znf_PHD"/>
</dbReference>
<protein>
    <recommendedName>
        <fullName evidence="5">Zinc finger PHD-type domain-containing protein</fullName>
    </recommendedName>
</protein>
<dbReference type="InterPro" id="IPR011011">
    <property type="entry name" value="Znf_FYVE_PHD"/>
</dbReference>
<evidence type="ECO:0000313" key="7">
    <source>
        <dbReference type="Proteomes" id="UP001159364"/>
    </source>
</evidence>
<dbReference type="SMART" id="SM00249">
    <property type="entry name" value="PHD"/>
    <property type="match status" value="1"/>
</dbReference>
<keyword evidence="7" id="KW-1185">Reference proteome</keyword>
<dbReference type="SUPFAM" id="SSF57903">
    <property type="entry name" value="FYVE/PHD zinc finger"/>
    <property type="match status" value="1"/>
</dbReference>
<keyword evidence="1" id="KW-0479">Metal-binding</keyword>
<dbReference type="EMBL" id="JAIWQS010000009">
    <property type="protein sequence ID" value="KAJ8754115.1"/>
    <property type="molecule type" value="Genomic_DNA"/>
</dbReference>
<dbReference type="Gene3D" id="3.30.40.10">
    <property type="entry name" value="Zinc/RING finger domain, C3HC4 (zinc finger)"/>
    <property type="match status" value="1"/>
</dbReference>
<evidence type="ECO:0000256" key="2">
    <source>
        <dbReference type="ARBA" id="ARBA00022771"/>
    </source>
</evidence>
<dbReference type="InterPro" id="IPR013083">
    <property type="entry name" value="Znf_RING/FYVE/PHD"/>
</dbReference>
<reference evidence="6 7" key="1">
    <citation type="submission" date="2021-09" db="EMBL/GenBank/DDBJ databases">
        <title>Genomic insights and catalytic innovation underlie evolution of tropane alkaloids biosynthesis.</title>
        <authorList>
            <person name="Wang Y.-J."/>
            <person name="Tian T."/>
            <person name="Huang J.-P."/>
            <person name="Huang S.-X."/>
        </authorList>
    </citation>
    <scope>NUCLEOTIDE SEQUENCE [LARGE SCALE GENOMIC DNA]</scope>
    <source>
        <strain evidence="6">KIB-2018</strain>
        <tissue evidence="6">Leaf</tissue>
    </source>
</reference>
<organism evidence="6 7">
    <name type="scientific">Erythroxylum novogranatense</name>
    <dbReference type="NCBI Taxonomy" id="1862640"/>
    <lineage>
        <taxon>Eukaryota</taxon>
        <taxon>Viridiplantae</taxon>
        <taxon>Streptophyta</taxon>
        <taxon>Embryophyta</taxon>
        <taxon>Tracheophyta</taxon>
        <taxon>Spermatophyta</taxon>
        <taxon>Magnoliopsida</taxon>
        <taxon>eudicotyledons</taxon>
        <taxon>Gunneridae</taxon>
        <taxon>Pentapetalae</taxon>
        <taxon>rosids</taxon>
        <taxon>fabids</taxon>
        <taxon>Malpighiales</taxon>
        <taxon>Erythroxylaceae</taxon>
        <taxon>Erythroxylum</taxon>
    </lineage>
</organism>
<evidence type="ECO:0000256" key="4">
    <source>
        <dbReference type="SAM" id="MobiDB-lite"/>
    </source>
</evidence>
<proteinExistence type="predicted"/>
<evidence type="ECO:0000256" key="3">
    <source>
        <dbReference type="ARBA" id="ARBA00022833"/>
    </source>
</evidence>
<keyword evidence="2" id="KW-0863">Zinc-finger</keyword>
<evidence type="ECO:0000256" key="1">
    <source>
        <dbReference type="ARBA" id="ARBA00022723"/>
    </source>
</evidence>
<dbReference type="Proteomes" id="UP001159364">
    <property type="component" value="Linkage Group LG09"/>
</dbReference>
<feature type="domain" description="Zinc finger PHD-type" evidence="5">
    <location>
        <begin position="268"/>
        <end position="312"/>
    </location>
</feature>
<dbReference type="PANTHER" id="PTHR47863:SF4">
    <property type="entry name" value="RING_FYVE_PHD ZINC FINGER SUPERFAMILY PROTEIN"/>
    <property type="match status" value="1"/>
</dbReference>
<evidence type="ECO:0000259" key="5">
    <source>
        <dbReference type="SMART" id="SM00249"/>
    </source>
</evidence>
<dbReference type="AlphaFoldDB" id="A0AAV8SPZ8"/>
<name>A0AAV8SPZ8_9ROSI</name>
<accession>A0AAV8SPZ8</accession>
<feature type="region of interest" description="Disordered" evidence="4">
    <location>
        <begin position="211"/>
        <end position="235"/>
    </location>
</feature>
<comment type="caution">
    <text evidence="6">The sequence shown here is derived from an EMBL/GenBank/DDBJ whole genome shotgun (WGS) entry which is preliminary data.</text>
</comment>
<keyword evidence="3" id="KW-0862">Zinc</keyword>
<dbReference type="GO" id="GO:0008270">
    <property type="term" value="F:zinc ion binding"/>
    <property type="evidence" value="ECO:0007669"/>
    <property type="project" value="UniProtKB-KW"/>
</dbReference>
<feature type="region of interest" description="Disordered" evidence="4">
    <location>
        <begin position="346"/>
        <end position="366"/>
    </location>
</feature>
<evidence type="ECO:0000313" key="6">
    <source>
        <dbReference type="EMBL" id="KAJ8754115.1"/>
    </source>
</evidence>
<dbReference type="PANTHER" id="PTHR47863">
    <property type="entry name" value="RING/FYVE/PHD ZINC FINGER SUPERFAMILY PROTEIN"/>
    <property type="match status" value="1"/>
</dbReference>
<sequence>MREMVALRRLEDLFGPTDRLTNEFRSGPDQRVTFDFSQSCEDVLQSILRETSVSDLKLAGPGSLKWDIRSFIMHKRASMPRCALEQLRDSIIDNTHPYAESLKGLSGLIPTNSECERTFPGRSDENTLNSLDMRTLVEKFAGTTHQKRTLVEKFAGTTHQKRTLVEKFAGTTHQKRKLVEKFAGTTHQKRTLVEKFAGTTHQKRTLVEKFAGTTHQKHSFDESSGNNDPGEKNSAVFPDAEMRHIFEDDKSNDSDEYHNEEVNVVTKLCVKCGKGDQLLSCSAADCSVLVHENCLSSLMKFDRKNFYCPFCVYTLAVSESVEAEKMSYLANIFSECQPKGHTERFPKEQHINSKQNPDEETCGRNPRDVECSQIKSGECLDTPNDHLFQRRPGDNQVGTLDISGRKINLCSEVKEAHAIVPERESCPTIKSGRQQDQIDPGRPSYDQMHKNHEYNGESKSMEHVLGNQSQEGGMEQEQITNSLAKPAINIDEGASYSIRLRQRDRKNIHPVAPKLRRKIAPWTAKEEGILKLLTKRPCNHGGKTNGCSFWKSK</sequence>
<gene>
    <name evidence="6" type="ORF">K2173_002013</name>
</gene>